<dbReference type="Gene3D" id="3.30.200.20">
    <property type="entry name" value="Phosphorylase Kinase, domain 1"/>
    <property type="match status" value="1"/>
</dbReference>
<keyword evidence="2 3" id="KW-0067">ATP-binding</keyword>
<keyword evidence="6" id="KW-1185">Reference proteome</keyword>
<gene>
    <name evidence="7" type="primary">LOC117653576</name>
</gene>
<dbReference type="InterPro" id="IPR029397">
    <property type="entry name" value="Tube_Death"/>
</dbReference>
<dbReference type="PANTHER" id="PTHR27001">
    <property type="entry name" value="OS01G0253100 PROTEIN"/>
    <property type="match status" value="1"/>
</dbReference>
<evidence type="ECO:0000313" key="6">
    <source>
        <dbReference type="Proteomes" id="UP000515158"/>
    </source>
</evidence>
<dbReference type="RefSeq" id="XP_034255254.1">
    <property type="nucleotide sequence ID" value="XM_034399363.1"/>
</dbReference>
<keyword evidence="4" id="KW-0723">Serine/threonine-protein kinase</keyword>
<dbReference type="InterPro" id="IPR011029">
    <property type="entry name" value="DEATH-like_dom_sf"/>
</dbReference>
<feature type="domain" description="Protein kinase" evidence="5">
    <location>
        <begin position="210"/>
        <end position="474"/>
    </location>
</feature>
<evidence type="ECO:0000256" key="2">
    <source>
        <dbReference type="ARBA" id="ARBA00022840"/>
    </source>
</evidence>
<proteinExistence type="inferred from homology"/>
<dbReference type="SUPFAM" id="SSF47986">
    <property type="entry name" value="DEATH domain"/>
    <property type="match status" value="1"/>
</dbReference>
<dbReference type="OrthoDB" id="4062651at2759"/>
<dbReference type="PROSITE" id="PS50011">
    <property type="entry name" value="PROTEIN_KINASE_DOM"/>
    <property type="match status" value="1"/>
</dbReference>
<dbReference type="InterPro" id="IPR000719">
    <property type="entry name" value="Prot_kinase_dom"/>
</dbReference>
<dbReference type="PROSITE" id="PS00107">
    <property type="entry name" value="PROTEIN_KINASE_ATP"/>
    <property type="match status" value="1"/>
</dbReference>
<reference evidence="7" key="1">
    <citation type="submission" date="2025-08" db="UniProtKB">
        <authorList>
            <consortium name="RefSeq"/>
        </authorList>
    </citation>
    <scope>IDENTIFICATION</scope>
    <source>
        <tissue evidence="7">Total insect</tissue>
    </source>
</reference>
<accession>A0A6P9AD68</accession>
<dbReference type="Pfam" id="PF00069">
    <property type="entry name" value="Pkinase"/>
    <property type="match status" value="1"/>
</dbReference>
<dbReference type="Proteomes" id="UP000515158">
    <property type="component" value="Unplaced"/>
</dbReference>
<evidence type="ECO:0000256" key="3">
    <source>
        <dbReference type="PROSITE-ProRule" id="PRU10141"/>
    </source>
</evidence>
<organism evidence="7">
    <name type="scientific">Thrips palmi</name>
    <name type="common">Melon thrips</name>
    <dbReference type="NCBI Taxonomy" id="161013"/>
    <lineage>
        <taxon>Eukaryota</taxon>
        <taxon>Metazoa</taxon>
        <taxon>Ecdysozoa</taxon>
        <taxon>Arthropoda</taxon>
        <taxon>Hexapoda</taxon>
        <taxon>Insecta</taxon>
        <taxon>Pterygota</taxon>
        <taxon>Neoptera</taxon>
        <taxon>Paraneoptera</taxon>
        <taxon>Thysanoptera</taxon>
        <taxon>Terebrantia</taxon>
        <taxon>Thripoidea</taxon>
        <taxon>Thripidae</taxon>
        <taxon>Thrips</taxon>
    </lineage>
</organism>
<evidence type="ECO:0000256" key="4">
    <source>
        <dbReference type="RuleBase" id="RU000304"/>
    </source>
</evidence>
<dbReference type="KEGG" id="tpal:117653576"/>
<keyword evidence="1 3" id="KW-0547">Nucleotide-binding</keyword>
<dbReference type="InterPro" id="IPR011009">
    <property type="entry name" value="Kinase-like_dom_sf"/>
</dbReference>
<dbReference type="SUPFAM" id="SSF56112">
    <property type="entry name" value="Protein kinase-like (PK-like)"/>
    <property type="match status" value="1"/>
</dbReference>
<dbReference type="PANTHER" id="PTHR27001:SF931">
    <property type="entry name" value="OS11G0664100 PROTEIN"/>
    <property type="match status" value="1"/>
</dbReference>
<dbReference type="Pfam" id="PF14786">
    <property type="entry name" value="Death_2"/>
    <property type="match status" value="1"/>
</dbReference>
<keyword evidence="4" id="KW-0808">Transferase</keyword>
<dbReference type="InParanoid" id="A0A6P9AD68"/>
<dbReference type="InterPro" id="IPR008271">
    <property type="entry name" value="Ser/Thr_kinase_AS"/>
</dbReference>
<evidence type="ECO:0000256" key="1">
    <source>
        <dbReference type="ARBA" id="ARBA00022741"/>
    </source>
</evidence>
<evidence type="ECO:0000259" key="5">
    <source>
        <dbReference type="PROSITE" id="PS50011"/>
    </source>
</evidence>
<name>A0A6P9AD68_THRPL</name>
<evidence type="ECO:0000313" key="7">
    <source>
        <dbReference type="RefSeq" id="XP_034255254.1"/>
    </source>
</evidence>
<dbReference type="Gene3D" id="1.10.510.10">
    <property type="entry name" value="Transferase(Phosphotransferase) domain 1"/>
    <property type="match status" value="1"/>
</dbReference>
<dbReference type="GeneID" id="117653576"/>
<comment type="similarity">
    <text evidence="4">Belongs to the protein kinase superfamily.</text>
</comment>
<dbReference type="Gene3D" id="1.10.533.10">
    <property type="entry name" value="Death Domain, Fas"/>
    <property type="match status" value="1"/>
</dbReference>
<dbReference type="SMART" id="SM00220">
    <property type="entry name" value="S_TKc"/>
    <property type="match status" value="1"/>
</dbReference>
<protein>
    <submittedName>
        <fullName evidence="7">Interleukin-1 receptor-associated kinase 4-like</fullName>
    </submittedName>
</protein>
<dbReference type="InterPro" id="IPR017441">
    <property type="entry name" value="Protein_kinase_ATP_BS"/>
</dbReference>
<feature type="binding site" evidence="3">
    <location>
        <position position="237"/>
    </location>
    <ligand>
        <name>ATP</name>
        <dbReference type="ChEBI" id="CHEBI:30616"/>
    </ligand>
</feature>
<dbReference type="GO" id="GO:0004674">
    <property type="term" value="F:protein serine/threonine kinase activity"/>
    <property type="evidence" value="ECO:0007669"/>
    <property type="project" value="UniProtKB-KW"/>
</dbReference>
<keyword evidence="4" id="KW-0418">Kinase</keyword>
<dbReference type="GO" id="GO:0005524">
    <property type="term" value="F:ATP binding"/>
    <property type="evidence" value="ECO:0007669"/>
    <property type="project" value="UniProtKB-UniRule"/>
</dbReference>
<dbReference type="GO" id="GO:0005886">
    <property type="term" value="C:plasma membrane"/>
    <property type="evidence" value="ECO:0007669"/>
    <property type="project" value="TreeGrafter"/>
</dbReference>
<dbReference type="AlphaFoldDB" id="A0A6P9AD68"/>
<dbReference type="PROSITE" id="PS00108">
    <property type="entry name" value="PROTEIN_KINASE_ST"/>
    <property type="match status" value="1"/>
</dbReference>
<sequence>MVFNRDTEVRKLPYVDHYNLALQLEDGSTWKRVMGRVQRAPTETLPCPYKYTTKHIKMVEEAGGRQNRSCAEIFLEEWGCSGRRRPTLADLLNLLTDLELYKAADFVAVELLKEPRPRRPESGPAAEVFLSDSSEFRQSPAALLPQEVESLVPVVTPARIESNEISSAVESTRTYQQLETLPINVHYPRHIPYIELKAITNNFNSDPVGENSGRLLGKGAFGSVHLAIRENEFTAVKCLEKDNPDKMFHREVKTMFSVEHPNLLRLIGFSEDGPNKCLVYEYMSQGNLHERLSCRGRWQHPLLYPIRIKIALGTSKGLKHLHSFGLVHRDVKSENILLDKDLVPKLGDFGLARSAEMAFASDEILGTDVYMAPEVFRGEVPIESDVFSIGVVLLELITGLSPYISSDSDGLDLVTHVLGEQSIESLVDNKAGNWLSTNGTVLSDLLFSLARDCLEEEKSSRPTMSTVVERLEAMA</sequence>